<evidence type="ECO:0000256" key="1">
    <source>
        <dbReference type="ARBA" id="ARBA00004651"/>
    </source>
</evidence>
<dbReference type="PANTHER" id="PTHR33529:SF2">
    <property type="entry name" value="LIPOPOLYSACCHARIDE EXPORT SYSTEM PERMEASE PROTEIN LPTG"/>
    <property type="match status" value="1"/>
</dbReference>
<keyword evidence="5 7" id="KW-0472">Membrane</keyword>
<feature type="transmembrane region" description="Helical" evidence="7">
    <location>
        <begin position="104"/>
        <end position="124"/>
    </location>
</feature>
<dbReference type="NCBIfam" id="TIGR04407">
    <property type="entry name" value="LptF_YjgP"/>
    <property type="match status" value="1"/>
</dbReference>
<sequence>MKFLSAIDRYIARLVIVPMLAVFVLAASLLVLDKMLRLFDFVATEGGPVTVVFKMLLNLFPEYASLAIPLGLMLGILFAFRKLATSSELDVMRAVGLSYTRLLRVPYLFTLGLAAVNLLIVGYIQPLSRYYYEELQYELGSGALGASIKVGEFNALQDRTALRVDSSRDEGRDLQGIFARLVTPKGETMTISAREGQFFANRENRDTIILRLTDGQIVQDGPDLASPRVLTFASHDLPIDLPKISQFRQRGDKDREYILPELLKIGWNKAYSQDMRNKSKASLNYRLVEVVMMFLLPLLAVALAVPPKRSTSALGVFLSIVMVVAYHKVNEYGQDVASLGRIDPALALWGPFALFAALIVWMYWRLAYVPGGQPIGALETVFAKAAGRVRKLFARRRRSPATGHTNDPAAQDDSLAA</sequence>
<proteinExistence type="predicted"/>
<dbReference type="Pfam" id="PF03739">
    <property type="entry name" value="LptF_LptG"/>
    <property type="match status" value="1"/>
</dbReference>
<evidence type="ECO:0000313" key="9">
    <source>
        <dbReference type="Proteomes" id="UP001595683"/>
    </source>
</evidence>
<comment type="subcellular location">
    <subcellularLocation>
        <location evidence="1">Cell membrane</location>
        <topology evidence="1">Multi-pass membrane protein</topology>
    </subcellularLocation>
</comment>
<keyword evidence="4 7" id="KW-1133">Transmembrane helix</keyword>
<evidence type="ECO:0000256" key="3">
    <source>
        <dbReference type="ARBA" id="ARBA00022692"/>
    </source>
</evidence>
<feature type="transmembrane region" description="Helical" evidence="7">
    <location>
        <begin position="64"/>
        <end position="84"/>
    </location>
</feature>
<comment type="caution">
    <text evidence="8">The sequence shown here is derived from an EMBL/GenBank/DDBJ whole genome shotgun (WGS) entry which is preliminary data.</text>
</comment>
<feature type="region of interest" description="Disordered" evidence="6">
    <location>
        <begin position="397"/>
        <end position="417"/>
    </location>
</feature>
<name>A0ABV7V677_9SPHN</name>
<protein>
    <submittedName>
        <fullName evidence="8">LPS export ABC transporter permease LptF</fullName>
    </submittedName>
</protein>
<dbReference type="RefSeq" id="WP_191325813.1">
    <property type="nucleotide sequence ID" value="NZ_BMZP01000022.1"/>
</dbReference>
<feature type="transmembrane region" description="Helical" evidence="7">
    <location>
        <begin position="346"/>
        <end position="364"/>
    </location>
</feature>
<evidence type="ECO:0000256" key="4">
    <source>
        <dbReference type="ARBA" id="ARBA00022989"/>
    </source>
</evidence>
<dbReference type="InterPro" id="IPR030922">
    <property type="entry name" value="LptF"/>
</dbReference>
<dbReference type="InterPro" id="IPR005495">
    <property type="entry name" value="LptG/LptF_permease"/>
</dbReference>
<keyword evidence="2" id="KW-1003">Cell membrane</keyword>
<feature type="transmembrane region" description="Helical" evidence="7">
    <location>
        <begin position="283"/>
        <end position="304"/>
    </location>
</feature>
<accession>A0ABV7V677</accession>
<dbReference type="PANTHER" id="PTHR33529">
    <property type="entry name" value="SLR0882 PROTEIN-RELATED"/>
    <property type="match status" value="1"/>
</dbReference>
<dbReference type="EMBL" id="JBHRYE010000027">
    <property type="protein sequence ID" value="MFC3672933.1"/>
    <property type="molecule type" value="Genomic_DNA"/>
</dbReference>
<evidence type="ECO:0000256" key="7">
    <source>
        <dbReference type="SAM" id="Phobius"/>
    </source>
</evidence>
<evidence type="ECO:0000256" key="6">
    <source>
        <dbReference type="SAM" id="MobiDB-lite"/>
    </source>
</evidence>
<keyword evidence="3 7" id="KW-0812">Transmembrane</keyword>
<evidence type="ECO:0000256" key="5">
    <source>
        <dbReference type="ARBA" id="ARBA00023136"/>
    </source>
</evidence>
<reference evidence="9" key="1">
    <citation type="journal article" date="2019" name="Int. J. Syst. Evol. Microbiol.">
        <title>The Global Catalogue of Microorganisms (GCM) 10K type strain sequencing project: providing services to taxonomists for standard genome sequencing and annotation.</title>
        <authorList>
            <consortium name="The Broad Institute Genomics Platform"/>
            <consortium name="The Broad Institute Genome Sequencing Center for Infectious Disease"/>
            <person name="Wu L."/>
            <person name="Ma J."/>
        </authorList>
    </citation>
    <scope>NUCLEOTIDE SEQUENCE [LARGE SCALE GENOMIC DNA]</scope>
    <source>
        <strain evidence="9">KCTC 42224</strain>
    </source>
</reference>
<evidence type="ECO:0000313" key="8">
    <source>
        <dbReference type="EMBL" id="MFC3672933.1"/>
    </source>
</evidence>
<organism evidence="8 9">
    <name type="scientific">Novosphingobium pokkalii</name>
    <dbReference type="NCBI Taxonomy" id="1770194"/>
    <lineage>
        <taxon>Bacteria</taxon>
        <taxon>Pseudomonadati</taxon>
        <taxon>Pseudomonadota</taxon>
        <taxon>Alphaproteobacteria</taxon>
        <taxon>Sphingomonadales</taxon>
        <taxon>Sphingomonadaceae</taxon>
        <taxon>Novosphingobium</taxon>
    </lineage>
</organism>
<evidence type="ECO:0000256" key="2">
    <source>
        <dbReference type="ARBA" id="ARBA00022475"/>
    </source>
</evidence>
<feature type="transmembrane region" description="Helical" evidence="7">
    <location>
        <begin position="310"/>
        <end position="326"/>
    </location>
</feature>
<keyword evidence="9" id="KW-1185">Reference proteome</keyword>
<feature type="transmembrane region" description="Helical" evidence="7">
    <location>
        <begin position="12"/>
        <end position="32"/>
    </location>
</feature>
<gene>
    <name evidence="8" type="primary">lptF</name>
    <name evidence="8" type="ORF">ACFOOT_16065</name>
</gene>
<dbReference type="Proteomes" id="UP001595683">
    <property type="component" value="Unassembled WGS sequence"/>
</dbReference>